<keyword evidence="2" id="KW-1185">Reference proteome</keyword>
<comment type="caution">
    <text evidence="1">The sequence shown here is derived from an EMBL/GenBank/DDBJ whole genome shotgun (WGS) entry which is preliminary data.</text>
</comment>
<sequence length="150" mass="17787">MTTFATLTEYFEAIEQVNMSKSNKKLNIHSFGQIIYICSRYLIVKYENHQVKIVKIDPSNNYLIEIECNKYRIDQWIRFYGKMEQFFSKKSEFDQDAMIGPLRRLSIDTRKNNEILTINCIMILSLEGIDINLLERVCGKIKESSKYIKH</sequence>
<evidence type="ECO:0000313" key="2">
    <source>
        <dbReference type="Proteomes" id="UP000051530"/>
    </source>
</evidence>
<name>A0A0R0M7F9_9MICR</name>
<protein>
    <submittedName>
        <fullName evidence="1">Uncharacterized protein</fullName>
    </submittedName>
</protein>
<gene>
    <name evidence="1" type="ORF">M153_11900017607</name>
</gene>
<dbReference type="AlphaFoldDB" id="A0A0R0M7F9"/>
<proteinExistence type="predicted"/>
<organism evidence="1 2">
    <name type="scientific">Pseudoloma neurophilia</name>
    <dbReference type="NCBI Taxonomy" id="146866"/>
    <lineage>
        <taxon>Eukaryota</taxon>
        <taxon>Fungi</taxon>
        <taxon>Fungi incertae sedis</taxon>
        <taxon>Microsporidia</taxon>
        <taxon>Pseudoloma</taxon>
    </lineage>
</organism>
<dbReference type="VEuPathDB" id="MicrosporidiaDB:M153_11900017607"/>
<reference evidence="1 2" key="1">
    <citation type="submission" date="2015-07" db="EMBL/GenBank/DDBJ databases">
        <title>The genome of Pseudoloma neurophilia, a relevant intracellular parasite of the zebrafish.</title>
        <authorList>
            <person name="Ndikumana S."/>
            <person name="Pelin A."/>
            <person name="Sanders J."/>
            <person name="Corradi N."/>
        </authorList>
    </citation>
    <scope>NUCLEOTIDE SEQUENCE [LARGE SCALE GENOMIC DNA]</scope>
    <source>
        <strain evidence="1 2">MK1</strain>
    </source>
</reference>
<dbReference type="EMBL" id="LGUB01000021">
    <property type="protein sequence ID" value="KRH94880.1"/>
    <property type="molecule type" value="Genomic_DNA"/>
</dbReference>
<dbReference type="Proteomes" id="UP000051530">
    <property type="component" value="Unassembled WGS sequence"/>
</dbReference>
<evidence type="ECO:0000313" key="1">
    <source>
        <dbReference type="EMBL" id="KRH94880.1"/>
    </source>
</evidence>
<accession>A0A0R0M7F9</accession>